<evidence type="ECO:0000313" key="2">
    <source>
        <dbReference type="Proteomes" id="UP000190906"/>
    </source>
</evidence>
<comment type="caution">
    <text evidence="1">The sequence shown here is derived from an EMBL/GenBank/DDBJ whole genome shotgun (WGS) entry which is preliminary data.</text>
</comment>
<proteinExistence type="predicted"/>
<accession>A0A1S9TRY2</accession>
<dbReference type="AlphaFoldDB" id="A0A1S9TRY2"/>
<sequence>MIEVQMTIDKFVVEYKNIPYSLFLHLYIMAAKRYKTKKETYTRSYAHKLYIYKCDGIYMYVYYQNIRESEGSLHTLRVETRPENYVHFKEILEMVAEQADQIEFVSCDVAYDIRKGLEDIVVIPVDARRIMSHYKTTRYFGKPEQRKQNGYCRIYDKKLELGQNYGIYITHDLSRVEIVYKTNEKILLNDIVKHPPKQNEYYFAAVVTDWEALKKKQAERIINLRDGKEMYTQYVRREIKKNLTNQYRVDFDELASVNWEKLIQGPCSIILGVA</sequence>
<dbReference type="EMBL" id="MUAJ01000007">
    <property type="protein sequence ID" value="OOR12638.1"/>
    <property type="molecule type" value="Genomic_DNA"/>
</dbReference>
<dbReference type="Proteomes" id="UP000190906">
    <property type="component" value="Unassembled WGS sequence"/>
</dbReference>
<gene>
    <name evidence="1" type="ORF">BW897_11030</name>
</gene>
<name>A0A1S9TRY2_BACCE</name>
<reference evidence="1 2" key="1">
    <citation type="submission" date="2017-01" db="EMBL/GenBank/DDBJ databases">
        <title>Bacillus cereus isolates.</title>
        <authorList>
            <person name="Beno S.M."/>
        </authorList>
    </citation>
    <scope>NUCLEOTIDE SEQUENCE [LARGE SCALE GENOMIC DNA]</scope>
    <source>
        <strain evidence="1 2">FSL H8-0485</strain>
    </source>
</reference>
<protein>
    <submittedName>
        <fullName evidence="1">Replication initiation protein</fullName>
    </submittedName>
</protein>
<evidence type="ECO:0000313" key="1">
    <source>
        <dbReference type="EMBL" id="OOR12638.1"/>
    </source>
</evidence>
<organism evidence="1 2">
    <name type="scientific">Bacillus cereus</name>
    <dbReference type="NCBI Taxonomy" id="1396"/>
    <lineage>
        <taxon>Bacteria</taxon>
        <taxon>Bacillati</taxon>
        <taxon>Bacillota</taxon>
        <taxon>Bacilli</taxon>
        <taxon>Bacillales</taxon>
        <taxon>Bacillaceae</taxon>
        <taxon>Bacillus</taxon>
        <taxon>Bacillus cereus group</taxon>
    </lineage>
</organism>
<dbReference type="RefSeq" id="WP_078204685.1">
    <property type="nucleotide sequence ID" value="NZ_MUAJ01000007.1"/>
</dbReference>